<evidence type="ECO:0000256" key="1">
    <source>
        <dbReference type="SAM" id="MobiDB-lite"/>
    </source>
</evidence>
<reference evidence="2 3" key="1">
    <citation type="submission" date="2016-07" db="EMBL/GenBank/DDBJ databases">
        <title>Pervasive Adenine N6-methylation of Active Genes in Fungi.</title>
        <authorList>
            <consortium name="DOE Joint Genome Institute"/>
            <person name="Mondo S.J."/>
            <person name="Dannebaum R.O."/>
            <person name="Kuo R.C."/>
            <person name="Labutti K."/>
            <person name="Haridas S."/>
            <person name="Kuo A."/>
            <person name="Salamov A."/>
            <person name="Ahrendt S.R."/>
            <person name="Lipzen A."/>
            <person name="Sullivan W."/>
            <person name="Andreopoulos W.B."/>
            <person name="Clum A."/>
            <person name="Lindquist E."/>
            <person name="Daum C."/>
            <person name="Ramamoorthy G.K."/>
            <person name="Gryganskyi A."/>
            <person name="Culley D."/>
            <person name="Magnuson J.K."/>
            <person name="James T.Y."/>
            <person name="O'Malley M.A."/>
            <person name="Stajich J.E."/>
            <person name="Spatafora J.W."/>
            <person name="Visel A."/>
            <person name="Grigoriev I.V."/>
        </authorList>
    </citation>
    <scope>NUCLEOTIDE SEQUENCE [LARGE SCALE GENOMIC DNA]</scope>
    <source>
        <strain evidence="2 3">68-887.2</strain>
    </source>
</reference>
<feature type="compositionally biased region" description="Basic and acidic residues" evidence="1">
    <location>
        <begin position="824"/>
        <end position="842"/>
    </location>
</feature>
<dbReference type="GO" id="GO:0034455">
    <property type="term" value="C:t-UTP complex"/>
    <property type="evidence" value="ECO:0007669"/>
    <property type="project" value="TreeGrafter"/>
</dbReference>
<dbReference type="GO" id="GO:0032040">
    <property type="term" value="C:small-subunit processome"/>
    <property type="evidence" value="ECO:0007669"/>
    <property type="project" value="TreeGrafter"/>
</dbReference>
<dbReference type="EMBL" id="MCFC01000044">
    <property type="protein sequence ID" value="ORY26812.1"/>
    <property type="molecule type" value="Genomic_DNA"/>
</dbReference>
<dbReference type="InterPro" id="IPR036322">
    <property type="entry name" value="WD40_repeat_dom_sf"/>
</dbReference>
<feature type="region of interest" description="Disordered" evidence="1">
    <location>
        <begin position="822"/>
        <end position="873"/>
    </location>
</feature>
<dbReference type="GO" id="GO:0003723">
    <property type="term" value="F:RNA binding"/>
    <property type="evidence" value="ECO:0007669"/>
    <property type="project" value="TreeGrafter"/>
</dbReference>
<protein>
    <submittedName>
        <fullName evidence="2">WD40-repeat-containing domain protein</fullName>
    </submittedName>
</protein>
<keyword evidence="3" id="KW-1185">Reference proteome</keyword>
<dbReference type="OrthoDB" id="8883818at2759"/>
<dbReference type="SMART" id="SM00320">
    <property type="entry name" value="WD40"/>
    <property type="match status" value="6"/>
</dbReference>
<dbReference type="SUPFAM" id="SSF75011">
    <property type="entry name" value="3-carboxy-cis,cis-mucoante lactonizing enzyme"/>
    <property type="match status" value="1"/>
</dbReference>
<dbReference type="InterPro" id="IPR015943">
    <property type="entry name" value="WD40/YVTN_repeat-like_dom_sf"/>
</dbReference>
<dbReference type="InParanoid" id="A0A1Y2AW93"/>
<proteinExistence type="predicted"/>
<dbReference type="AlphaFoldDB" id="A0A1Y2AW93"/>
<gene>
    <name evidence="2" type="ORF">BCR39DRAFT_594680</name>
</gene>
<organism evidence="2 3">
    <name type="scientific">Naematelia encephala</name>
    <dbReference type="NCBI Taxonomy" id="71784"/>
    <lineage>
        <taxon>Eukaryota</taxon>
        <taxon>Fungi</taxon>
        <taxon>Dikarya</taxon>
        <taxon>Basidiomycota</taxon>
        <taxon>Agaricomycotina</taxon>
        <taxon>Tremellomycetes</taxon>
        <taxon>Tremellales</taxon>
        <taxon>Naemateliaceae</taxon>
        <taxon>Naematelia</taxon>
    </lineage>
</organism>
<dbReference type="InterPro" id="IPR046351">
    <property type="entry name" value="UTP4"/>
</dbReference>
<dbReference type="SUPFAM" id="SSF50978">
    <property type="entry name" value="WD40 repeat-like"/>
    <property type="match status" value="1"/>
</dbReference>
<dbReference type="GO" id="GO:0030686">
    <property type="term" value="C:90S preribosome"/>
    <property type="evidence" value="ECO:0007669"/>
    <property type="project" value="InterPro"/>
</dbReference>
<evidence type="ECO:0000313" key="2">
    <source>
        <dbReference type="EMBL" id="ORY26812.1"/>
    </source>
</evidence>
<comment type="caution">
    <text evidence="2">The sequence shown here is derived from an EMBL/GenBank/DDBJ whole genome shotgun (WGS) entry which is preliminary data.</text>
</comment>
<dbReference type="InterPro" id="IPR001680">
    <property type="entry name" value="WD40_rpt"/>
</dbReference>
<name>A0A1Y2AW93_9TREE</name>
<dbReference type="Gene3D" id="2.130.10.10">
    <property type="entry name" value="YVTN repeat-like/Quinoprotein amine dehydrogenase"/>
    <property type="match status" value="2"/>
</dbReference>
<feature type="region of interest" description="Disordered" evidence="1">
    <location>
        <begin position="639"/>
        <end position="683"/>
    </location>
</feature>
<evidence type="ECO:0000313" key="3">
    <source>
        <dbReference type="Proteomes" id="UP000193986"/>
    </source>
</evidence>
<feature type="compositionally biased region" description="Low complexity" evidence="1">
    <location>
        <begin position="846"/>
        <end position="871"/>
    </location>
</feature>
<dbReference type="STRING" id="71784.A0A1Y2AW93"/>
<feature type="region of interest" description="Disordered" evidence="1">
    <location>
        <begin position="35"/>
        <end position="63"/>
    </location>
</feature>
<dbReference type="FunCoup" id="A0A1Y2AW93">
    <property type="interactions" value="480"/>
</dbReference>
<dbReference type="GO" id="GO:0000462">
    <property type="term" value="P:maturation of SSU-rRNA from tricistronic rRNA transcript (SSU-rRNA, 5.8S rRNA, LSU-rRNA)"/>
    <property type="evidence" value="ECO:0007669"/>
    <property type="project" value="InterPro"/>
</dbReference>
<dbReference type="PANTHER" id="PTHR44163:SF1">
    <property type="entry name" value="U3 SMALL NUCLEOLAR RNA-ASSOCIATED PROTEIN 4 HOMOLOG"/>
    <property type="match status" value="1"/>
</dbReference>
<sequence>MPVPRPAPTTVPLHRVRFYDRTPSPITALAFPPLPLPAPVNPSQAKGKQKDEGVSDDSILFSNGGEKGEFGPLVVARENGEVELWEYERDYDQAYGYGNWVLQKVLPPTLTHPSISLIALVIRNVEDFHNKAYSVPRIEDVRLFTSASDSNDIVERCLFTGRILMTYPIPSPPLWTMSVSPTQSLLCLATTSPSLHFLTITATSLEIPPPHLLRSETLPNKTRTVSLAWGPPSLEEVTEGEYEWRDTYLVTGNSDSSFRKWEIPAPNDGSKSGGVGRVTIKGRSVLDKVKKNGKGKGTIVWGVGVLPNHTIITSDSLGSVTFWDGASMAQRQSFRAHKADAMCMVIGPDARSIYTSGPDQRIVQFTPSGPSTWALTSTRRVHSHDVRALAMFPPYLPLATSHPLSPPPINPLFCPVIASGGWDMHLALTPAATPESYTEKLRNPLGKAKGLSRLLFDEAYPRKMGFLNGGRGNGVVAFGVGARLVLGKKERGVGIWRIMEGENGWEKVLEMDFKLRTNITAAAISDNGGWLAVSDLYETKLFRLEEDDDGKIRPQRVRSFLDTLISSPQLSHLSIPSRGCGASSLIFTADCNRLVAGLVSSGEVLVLELPSEARRDVEVVKCFQRKDGLVDGRVVKHLKGMNGDSAPNGTPKVNGKANGGSNGHAMDVDSEEEAEEPATSTKTPAWVTSLAASDDGQWLALGDLAGRVVIINLDTLQQHATLPTFPSAPVSLSFTPCHPSLVLIVHPTSVTFYHLDTRRLLTPSYQVEVLNTQIRAHHTPVESATFEPDRRSVRCARLVVWAHDWLITARLDLEQISRSVYTSKRPEDPRQKRARQAREQKNELVSSSTSPSISIGESSPSTSTSTTTSSSMKDPEFVKVWNEKFRSVIGVGWLGQEELVVVERPIADFSVDLPAVFVHGRFGRS</sequence>
<dbReference type="Proteomes" id="UP000193986">
    <property type="component" value="Unassembled WGS sequence"/>
</dbReference>
<dbReference type="PANTHER" id="PTHR44163">
    <property type="entry name" value="U3 SMALL NUCLEOLAR RNA-ASSOCIATED PROTEIN 4 HOMOLOG"/>
    <property type="match status" value="1"/>
</dbReference>
<accession>A0A1Y2AW93</accession>